<comment type="caution">
    <text evidence="1">The sequence shown here is derived from an EMBL/GenBank/DDBJ whole genome shotgun (WGS) entry which is preliminary data.</text>
</comment>
<evidence type="ECO:0000313" key="1">
    <source>
        <dbReference type="EMBL" id="OOK69826.1"/>
    </source>
</evidence>
<gene>
    <name evidence="1" type="ORF">BZL29_6333</name>
</gene>
<dbReference type="Gene3D" id="3.50.50.100">
    <property type="match status" value="1"/>
</dbReference>
<dbReference type="Proteomes" id="UP000188532">
    <property type="component" value="Unassembled WGS sequence"/>
</dbReference>
<dbReference type="AlphaFoldDB" id="A0A1V3WTG5"/>
<reference evidence="1 2" key="1">
    <citation type="submission" date="2017-02" db="EMBL/GenBank/DDBJ databases">
        <title>Complete genome sequences of Mycobacterium kansasii strains isolated from rhesus macaques.</title>
        <authorList>
            <person name="Panda A."/>
            <person name="Nagaraj S."/>
            <person name="Zhao X."/>
            <person name="Tettelin H."/>
            <person name="Detolla L.J."/>
        </authorList>
    </citation>
    <scope>NUCLEOTIDE SEQUENCE [LARGE SCALE GENOMIC DNA]</scope>
    <source>
        <strain evidence="1 2">11-3469</strain>
    </source>
</reference>
<sequence>MGGLNAAKALKRADIDITLISKTSTHLFQPLLYQVATGILSEGDIARRPG</sequence>
<protein>
    <submittedName>
        <fullName evidence="1">Putative nADH dehydrogenase</fullName>
    </submittedName>
</protein>
<dbReference type="EMBL" id="MVBN01000007">
    <property type="protein sequence ID" value="OOK69826.1"/>
    <property type="molecule type" value="Genomic_DNA"/>
</dbReference>
<evidence type="ECO:0000313" key="2">
    <source>
        <dbReference type="Proteomes" id="UP000188532"/>
    </source>
</evidence>
<name>A0A1V3WTG5_MYCKA</name>
<organism evidence="1 2">
    <name type="scientific">Mycobacterium kansasii</name>
    <dbReference type="NCBI Taxonomy" id="1768"/>
    <lineage>
        <taxon>Bacteria</taxon>
        <taxon>Bacillati</taxon>
        <taxon>Actinomycetota</taxon>
        <taxon>Actinomycetes</taxon>
        <taxon>Mycobacteriales</taxon>
        <taxon>Mycobacteriaceae</taxon>
        <taxon>Mycobacterium</taxon>
    </lineage>
</organism>
<accession>A0A1V3WTG5</accession>
<proteinExistence type="predicted"/>
<dbReference type="InterPro" id="IPR036188">
    <property type="entry name" value="FAD/NAD-bd_sf"/>
</dbReference>
<dbReference type="SUPFAM" id="SSF51905">
    <property type="entry name" value="FAD/NAD(P)-binding domain"/>
    <property type="match status" value="1"/>
</dbReference>